<dbReference type="SUPFAM" id="SSF56935">
    <property type="entry name" value="Porins"/>
    <property type="match status" value="1"/>
</dbReference>
<evidence type="ECO:0000256" key="7">
    <source>
        <dbReference type="PROSITE-ProRule" id="PRU01360"/>
    </source>
</evidence>
<dbReference type="NCBIfam" id="TIGR04057">
    <property type="entry name" value="SusC_RagA_signa"/>
    <property type="match status" value="1"/>
</dbReference>
<dbReference type="NCBIfam" id="TIGR04056">
    <property type="entry name" value="OMP_RagA_SusC"/>
    <property type="match status" value="1"/>
</dbReference>
<dbReference type="InterPro" id="IPR039426">
    <property type="entry name" value="TonB-dep_rcpt-like"/>
</dbReference>
<keyword evidence="4 7" id="KW-0812">Transmembrane</keyword>
<dbReference type="Gene3D" id="2.40.170.20">
    <property type="entry name" value="TonB-dependent receptor, beta-barrel domain"/>
    <property type="match status" value="1"/>
</dbReference>
<dbReference type="Gene3D" id="2.60.40.10">
    <property type="entry name" value="Immunoglobulins"/>
    <property type="match status" value="1"/>
</dbReference>
<evidence type="ECO:0000256" key="2">
    <source>
        <dbReference type="ARBA" id="ARBA00022448"/>
    </source>
</evidence>
<dbReference type="Pfam" id="PF13715">
    <property type="entry name" value="CarbopepD_reg_2"/>
    <property type="match status" value="1"/>
</dbReference>
<keyword evidence="2 7" id="KW-0813">Transport</keyword>
<keyword evidence="6 7" id="KW-0998">Cell outer membrane</keyword>
<name>A0A412WXX8_9BACT</name>
<dbReference type="SUPFAM" id="SSF49464">
    <property type="entry name" value="Carboxypeptidase regulatory domain-like"/>
    <property type="match status" value="1"/>
</dbReference>
<dbReference type="GO" id="GO:0009279">
    <property type="term" value="C:cell outer membrane"/>
    <property type="evidence" value="ECO:0007669"/>
    <property type="project" value="UniProtKB-SubCell"/>
</dbReference>
<dbReference type="InterPro" id="IPR012910">
    <property type="entry name" value="Plug_dom"/>
</dbReference>
<dbReference type="PROSITE" id="PS52016">
    <property type="entry name" value="TONB_DEPENDENT_REC_3"/>
    <property type="match status" value="1"/>
</dbReference>
<dbReference type="InterPro" id="IPR037066">
    <property type="entry name" value="Plug_dom_sf"/>
</dbReference>
<keyword evidence="5 7" id="KW-0472">Membrane</keyword>
<sequence>MEWKGFYALSRVKFSQIFKIMRVFTICMLVFVFGATASGFSQKQVVTLDLRQCDMSTLFQEIWKQTGLRFVYNDKDVASISRFDVKVESEAVEKVLEEVFAKTSLKCSFEGDVIFVTTRGTQARMVADTVKKVTVKGKVTDESKMPLPGVTVVVKIPGVASSSIGTATNDKGEYEVSWIAQKDVARSFSFIGMVTQDVKYMNQKEINVVMKEETAEVEEVVVTGYFNRTKQSSTGAEVSVKGEELRKVGSLNMLQAISAFDPSVRTLPNNQWGSDPNHVPEISICGENGFDLRSSADDSRTNPNAPLYIMDGIEVTATTVYDLDMNRVEAFSILKDASATALYGSRGANGVILITTIRPRAGELRVSVNARYDISAPDLSDYNLMNAREKLEYERLAGVYKANGLEQQMTMDETYNKRLEEVVRGVDTYWLSIPLRTSLNQRYNIFVEGGDEHMRYGVDLKYDTDKGVMKGSGRERWGAKVNLNYNLDNKLIVNNDLNVDDVKGENSPYGDFSQYTKLNPYERKRDPETGEFIRKFESNNLKNPLLDATLPNTDYNRYTEVKDNLSIEWRVTPHFQVKGLAALTKNITKNDKYRSAESSEFDTQTDPDQKGSYTISNSTTINFDANIRFMYNNVFADKYTVSAGIGSELSTSDLTGEGFTAVGFLSDKLKNIQYAQQFKKDSKPTGSYDKTKMVGFFANLNVGYDNRYFLDASFRTDGSSKFGRNSRFAPFWSVGAAWNVDKESFWTGTGYMKIRASVGSTGTTNFTSDQALTQYLYQSSSEYNGIYGAVLSAYGNPSLKWQNTLQYNAGIETSVWRNIIVVNFDAYLKRTQNLLLNVDVAPSTGFSSYKENMGSIDNKGFEARLRFNLINDRMRDMTWNVTLAAAHNKNEIRKLSTAMKKMNEEALNSANSKGDTTVFRLYEEGRSQSALMVVRSLGIDPATGNEIYIKKDGSLTYEYDVNDKVEVGDENPKFQGNVQTNFYWKGFNLYLLFNYEYGAKIYNSTLATKVEGADPLYNADKRVLYDRWKKPGDVAMFRRIDDTSELYQTTRLVQDNNFINLSSLSLSYDVPRDILARTFIERCKFTFSMTDVFRISSIKQERGTSYPFARSFSFALNVTF</sequence>
<dbReference type="InterPro" id="IPR013783">
    <property type="entry name" value="Ig-like_fold"/>
</dbReference>
<evidence type="ECO:0000256" key="1">
    <source>
        <dbReference type="ARBA" id="ARBA00004571"/>
    </source>
</evidence>
<evidence type="ECO:0000313" key="11">
    <source>
        <dbReference type="Proteomes" id="UP000283589"/>
    </source>
</evidence>
<evidence type="ECO:0000256" key="4">
    <source>
        <dbReference type="ARBA" id="ARBA00022692"/>
    </source>
</evidence>
<reference evidence="10 11" key="1">
    <citation type="submission" date="2018-08" db="EMBL/GenBank/DDBJ databases">
        <title>A genome reference for cultivated species of the human gut microbiota.</title>
        <authorList>
            <person name="Zou Y."/>
            <person name="Xue W."/>
            <person name="Luo G."/>
        </authorList>
    </citation>
    <scope>NUCLEOTIDE SEQUENCE [LARGE SCALE GENOMIC DNA]</scope>
    <source>
        <strain evidence="10 11">AF14-49</strain>
    </source>
</reference>
<comment type="subcellular location">
    <subcellularLocation>
        <location evidence="1 7">Cell outer membrane</location>
        <topology evidence="1 7">Multi-pass membrane protein</topology>
    </subcellularLocation>
</comment>
<dbReference type="EMBL" id="QRZA01000019">
    <property type="protein sequence ID" value="RGV32579.1"/>
    <property type="molecule type" value="Genomic_DNA"/>
</dbReference>
<accession>A0A412WXX8</accession>
<dbReference type="Gene3D" id="2.170.130.10">
    <property type="entry name" value="TonB-dependent receptor, plug domain"/>
    <property type="match status" value="1"/>
</dbReference>
<dbReference type="InterPro" id="IPR008969">
    <property type="entry name" value="CarboxyPept-like_regulatory"/>
</dbReference>
<dbReference type="Proteomes" id="UP000283589">
    <property type="component" value="Unassembled WGS sequence"/>
</dbReference>
<organism evidence="10 11">
    <name type="scientific">Butyricimonas virosa</name>
    <dbReference type="NCBI Taxonomy" id="544645"/>
    <lineage>
        <taxon>Bacteria</taxon>
        <taxon>Pseudomonadati</taxon>
        <taxon>Bacteroidota</taxon>
        <taxon>Bacteroidia</taxon>
        <taxon>Bacteroidales</taxon>
        <taxon>Odoribacteraceae</taxon>
        <taxon>Butyricimonas</taxon>
    </lineage>
</organism>
<evidence type="ECO:0000259" key="9">
    <source>
        <dbReference type="Pfam" id="PF07715"/>
    </source>
</evidence>
<dbReference type="STRING" id="1121130.GCA_000519105_01519"/>
<comment type="caution">
    <text evidence="10">The sequence shown here is derived from an EMBL/GenBank/DDBJ whole genome shotgun (WGS) entry which is preliminary data.</text>
</comment>
<evidence type="ECO:0000256" key="6">
    <source>
        <dbReference type="ARBA" id="ARBA00023237"/>
    </source>
</evidence>
<dbReference type="InterPro" id="IPR023996">
    <property type="entry name" value="TonB-dep_OMP_SusC/RagA"/>
</dbReference>
<feature type="domain" description="TonB-dependent receptor plug" evidence="9">
    <location>
        <begin position="230"/>
        <end position="351"/>
    </location>
</feature>
<feature type="region of interest" description="Disordered" evidence="8">
    <location>
        <begin position="593"/>
        <end position="613"/>
    </location>
</feature>
<protein>
    <submittedName>
        <fullName evidence="10">SusC/RagA family TonB-linked outer membrane protein</fullName>
    </submittedName>
</protein>
<keyword evidence="3 7" id="KW-1134">Transmembrane beta strand</keyword>
<evidence type="ECO:0000256" key="3">
    <source>
        <dbReference type="ARBA" id="ARBA00022452"/>
    </source>
</evidence>
<gene>
    <name evidence="10" type="ORF">DWW18_13375</name>
</gene>
<dbReference type="AlphaFoldDB" id="A0A412WXX8"/>
<proteinExistence type="inferred from homology"/>
<evidence type="ECO:0000313" key="10">
    <source>
        <dbReference type="EMBL" id="RGV32579.1"/>
    </source>
</evidence>
<dbReference type="InterPro" id="IPR036942">
    <property type="entry name" value="Beta-barrel_TonB_sf"/>
</dbReference>
<evidence type="ECO:0000256" key="5">
    <source>
        <dbReference type="ARBA" id="ARBA00023136"/>
    </source>
</evidence>
<dbReference type="Pfam" id="PF07715">
    <property type="entry name" value="Plug"/>
    <property type="match status" value="1"/>
</dbReference>
<dbReference type="InterPro" id="IPR023997">
    <property type="entry name" value="TonB-dep_OMP_SusC/RagA_CS"/>
</dbReference>
<comment type="similarity">
    <text evidence="7">Belongs to the TonB-dependent receptor family.</text>
</comment>
<evidence type="ECO:0000256" key="8">
    <source>
        <dbReference type="SAM" id="MobiDB-lite"/>
    </source>
</evidence>